<reference evidence="2" key="1">
    <citation type="submission" date="2015-10" db="EMBL/GenBank/DDBJ databases">
        <authorList>
            <person name="Regsiter A."/>
            <person name="william w."/>
        </authorList>
    </citation>
    <scope>NUCLEOTIDE SEQUENCE [LARGE SCALE GENOMIC DNA]</scope>
</reference>
<evidence type="ECO:0000313" key="2">
    <source>
        <dbReference type="Proteomes" id="UP000184315"/>
    </source>
</evidence>
<dbReference type="STRING" id="671072.PL9214430040"/>
<accession>A0A1J1LJJ8</accession>
<dbReference type="InterPro" id="IPR002636">
    <property type="entry name" value="DUF29"/>
</dbReference>
<organism evidence="1 2">
    <name type="scientific">Planktothrix tepida PCC 9214</name>
    <dbReference type="NCBI Taxonomy" id="671072"/>
    <lineage>
        <taxon>Bacteria</taxon>
        <taxon>Bacillati</taxon>
        <taxon>Cyanobacteriota</taxon>
        <taxon>Cyanophyceae</taxon>
        <taxon>Oscillatoriophycideae</taxon>
        <taxon>Oscillatoriales</taxon>
        <taxon>Microcoleaceae</taxon>
        <taxon>Planktothrix</taxon>
    </lineage>
</organism>
<dbReference type="Proteomes" id="UP000184315">
    <property type="component" value="Unassembled WGS sequence"/>
</dbReference>
<dbReference type="AlphaFoldDB" id="A0A1J1LJJ8"/>
<dbReference type="RefSeq" id="WP_072718833.1">
    <property type="nucleotide sequence ID" value="NZ_LN889796.1"/>
</dbReference>
<dbReference type="OrthoDB" id="5769308at2"/>
<dbReference type="Pfam" id="PF01724">
    <property type="entry name" value="DUF29"/>
    <property type="match status" value="1"/>
</dbReference>
<sequence length="151" mass="18061">MEKLSQYQSLYEKDYYLWLQKTSEILDTRQLNQLDIDNLKAEIKNLKFNVKENLKTRLKTLIGNLLKLKYWTSEKEYNARGWLNNVIEQRLKIELSLEDSPSLRTLLDEIFLDCYDQARTDTLKTHQLPRDLFPLKTPFSLEDILNSDYLP</sequence>
<gene>
    <name evidence="1" type="ORF">PL9214430040</name>
</gene>
<protein>
    <recommendedName>
        <fullName evidence="3">DUF29 domain-containing protein</fullName>
    </recommendedName>
</protein>
<dbReference type="EMBL" id="CZDF01000148">
    <property type="protein sequence ID" value="CUR32068.1"/>
    <property type="molecule type" value="Genomic_DNA"/>
</dbReference>
<dbReference type="PANTHER" id="PTHR34235">
    <property type="entry name" value="SLR1203 PROTEIN-RELATED"/>
    <property type="match status" value="1"/>
</dbReference>
<dbReference type="Gene3D" id="1.20.1220.20">
    <property type="entry name" value="Uncharcterised protein PF01724"/>
    <property type="match status" value="1"/>
</dbReference>
<name>A0A1J1LJJ8_9CYAN</name>
<proteinExistence type="predicted"/>
<evidence type="ECO:0008006" key="3">
    <source>
        <dbReference type="Google" id="ProtNLM"/>
    </source>
</evidence>
<keyword evidence="2" id="KW-1185">Reference proteome</keyword>
<evidence type="ECO:0000313" key="1">
    <source>
        <dbReference type="EMBL" id="CUR32068.1"/>
    </source>
</evidence>